<evidence type="ECO:0000256" key="6">
    <source>
        <dbReference type="ARBA" id="ARBA00022840"/>
    </source>
</evidence>
<dbReference type="InterPro" id="IPR013758">
    <property type="entry name" value="Topo_IIA_A/C_ab"/>
</dbReference>
<dbReference type="Pfam" id="PF00521">
    <property type="entry name" value="DNA_topoisoIV"/>
    <property type="match status" value="2"/>
</dbReference>
<dbReference type="InterPro" id="IPR013757">
    <property type="entry name" value="Topo_IIA_A_a_sf"/>
</dbReference>
<dbReference type="GO" id="GO:0003918">
    <property type="term" value="F:DNA topoisomerase type II (double strand cut, ATP-hydrolyzing) activity"/>
    <property type="evidence" value="ECO:0007669"/>
    <property type="project" value="UniProtKB-EC"/>
</dbReference>
<dbReference type="SMART" id="SM00434">
    <property type="entry name" value="TOP4c"/>
    <property type="match status" value="1"/>
</dbReference>
<dbReference type="InterPro" id="IPR002205">
    <property type="entry name" value="Topo_IIA_dom_A"/>
</dbReference>
<dbReference type="EMBL" id="PQIB02000017">
    <property type="protein sequence ID" value="RLM58468.1"/>
    <property type="molecule type" value="Genomic_DNA"/>
</dbReference>
<evidence type="ECO:0000256" key="1">
    <source>
        <dbReference type="ARBA" id="ARBA00000185"/>
    </source>
</evidence>
<dbReference type="InterPro" id="IPR001154">
    <property type="entry name" value="TopoII_euk"/>
</dbReference>
<dbReference type="PRINTS" id="PR01158">
    <property type="entry name" value="TOPISMRASEII"/>
</dbReference>
<gene>
    <name evidence="12" type="ORF">C2845_PM18G08740</name>
</gene>
<dbReference type="PROSITE" id="PS52040">
    <property type="entry name" value="TOPO_IIA"/>
    <property type="match status" value="1"/>
</dbReference>
<dbReference type="GO" id="GO:0005634">
    <property type="term" value="C:nucleus"/>
    <property type="evidence" value="ECO:0007669"/>
    <property type="project" value="TreeGrafter"/>
</dbReference>
<feature type="active site" description="O-(5'-phospho-DNA)-tyrosine intermediate" evidence="10">
    <location>
        <position position="35"/>
    </location>
</feature>
<comment type="catalytic activity">
    <reaction evidence="1 10">
        <text>ATP-dependent breakage, passage and rejoining of double-stranded DNA.</text>
        <dbReference type="EC" id="5.6.2.2"/>
    </reaction>
</comment>
<dbReference type="GO" id="GO:0005524">
    <property type="term" value="F:ATP binding"/>
    <property type="evidence" value="ECO:0007669"/>
    <property type="project" value="UniProtKB-KW"/>
</dbReference>
<dbReference type="SUPFAM" id="SSF56719">
    <property type="entry name" value="Type II DNA topoisomerase"/>
    <property type="match status" value="1"/>
</dbReference>
<name>A0A3L6PLG2_PANMI</name>
<dbReference type="OrthoDB" id="674513at2759"/>
<evidence type="ECO:0000313" key="13">
    <source>
        <dbReference type="Proteomes" id="UP000275267"/>
    </source>
</evidence>
<dbReference type="Gene3D" id="1.10.268.10">
    <property type="entry name" value="Topoisomerase, domain 3"/>
    <property type="match status" value="1"/>
</dbReference>
<dbReference type="Gene3D" id="3.90.199.10">
    <property type="entry name" value="Topoisomerase II, domain 5"/>
    <property type="match status" value="1"/>
</dbReference>
<dbReference type="GO" id="GO:0000819">
    <property type="term" value="P:sister chromatid segregation"/>
    <property type="evidence" value="ECO:0007669"/>
    <property type="project" value="TreeGrafter"/>
</dbReference>
<dbReference type="GO" id="GO:0000712">
    <property type="term" value="P:resolution of meiotic recombination intermediates"/>
    <property type="evidence" value="ECO:0007669"/>
    <property type="project" value="TreeGrafter"/>
</dbReference>
<feature type="domain" description="Topo IIA-type catalytic" evidence="11">
    <location>
        <begin position="1"/>
        <end position="136"/>
    </location>
</feature>
<evidence type="ECO:0000313" key="12">
    <source>
        <dbReference type="EMBL" id="RLM58468.1"/>
    </source>
</evidence>
<dbReference type="GO" id="GO:0003677">
    <property type="term" value="F:DNA binding"/>
    <property type="evidence" value="ECO:0007669"/>
    <property type="project" value="UniProtKB-UniRule"/>
</dbReference>
<proteinExistence type="inferred from homology"/>
<dbReference type="EC" id="5.6.2.2" evidence="4"/>
<evidence type="ECO:0000256" key="2">
    <source>
        <dbReference type="ARBA" id="ARBA00001946"/>
    </source>
</evidence>
<dbReference type="PANTHER" id="PTHR10169">
    <property type="entry name" value="DNA TOPOISOMERASE/GYRASE"/>
    <property type="match status" value="1"/>
</dbReference>
<dbReference type="InterPro" id="IPR050634">
    <property type="entry name" value="DNA_Topoisomerase_II"/>
</dbReference>
<dbReference type="GO" id="GO:0006265">
    <property type="term" value="P:DNA topological change"/>
    <property type="evidence" value="ECO:0007669"/>
    <property type="project" value="UniProtKB-UniRule"/>
</dbReference>
<reference evidence="13" key="1">
    <citation type="journal article" date="2019" name="Nat. Commun.">
        <title>The genome of broomcorn millet.</title>
        <authorList>
            <person name="Zou C."/>
            <person name="Miki D."/>
            <person name="Li D."/>
            <person name="Tang Q."/>
            <person name="Xiao L."/>
            <person name="Rajput S."/>
            <person name="Deng P."/>
            <person name="Jia W."/>
            <person name="Huang R."/>
            <person name="Zhang M."/>
            <person name="Sun Y."/>
            <person name="Hu J."/>
            <person name="Fu X."/>
            <person name="Schnable P.S."/>
            <person name="Li F."/>
            <person name="Zhang H."/>
            <person name="Feng B."/>
            <person name="Zhu X."/>
            <person name="Liu R."/>
            <person name="Schnable J.C."/>
            <person name="Zhu J.-K."/>
            <person name="Zhang H."/>
        </authorList>
    </citation>
    <scope>NUCLEOTIDE SEQUENCE [LARGE SCALE GENOMIC DNA]</scope>
</reference>
<keyword evidence="6" id="KW-0067">ATP-binding</keyword>
<keyword evidence="9 10" id="KW-0413">Isomerase</keyword>
<evidence type="ECO:0000256" key="9">
    <source>
        <dbReference type="ARBA" id="ARBA00023235"/>
    </source>
</evidence>
<keyword evidence="5" id="KW-0547">Nucleotide-binding</keyword>
<dbReference type="Proteomes" id="UP000275267">
    <property type="component" value="Unassembled WGS sequence"/>
</dbReference>
<keyword evidence="13" id="KW-1185">Reference proteome</keyword>
<keyword evidence="8 10" id="KW-0238">DNA-binding</keyword>
<accession>A0A3L6PLG2</accession>
<comment type="caution">
    <text evidence="12">The sequence shown here is derived from an EMBL/GenBank/DDBJ whole genome shotgun (WGS) entry which is preliminary data.</text>
</comment>
<dbReference type="STRING" id="4540.A0A3L6PLG2"/>
<dbReference type="PANTHER" id="PTHR10169:SF38">
    <property type="entry name" value="DNA TOPOISOMERASE 2"/>
    <property type="match status" value="1"/>
</dbReference>
<evidence type="ECO:0000256" key="7">
    <source>
        <dbReference type="ARBA" id="ARBA00023029"/>
    </source>
</evidence>
<comment type="cofactor">
    <cofactor evidence="2">
        <name>Mg(2+)</name>
        <dbReference type="ChEBI" id="CHEBI:18420"/>
    </cofactor>
</comment>
<evidence type="ECO:0000256" key="3">
    <source>
        <dbReference type="ARBA" id="ARBA00011080"/>
    </source>
</evidence>
<evidence type="ECO:0000259" key="11">
    <source>
        <dbReference type="PROSITE" id="PS52040"/>
    </source>
</evidence>
<comment type="similarity">
    <text evidence="3">Belongs to the type II topoisomerase family.</text>
</comment>
<evidence type="ECO:0000256" key="8">
    <source>
        <dbReference type="ARBA" id="ARBA00023125"/>
    </source>
</evidence>
<evidence type="ECO:0000256" key="10">
    <source>
        <dbReference type="PROSITE-ProRule" id="PRU01384"/>
    </source>
</evidence>
<dbReference type="AlphaFoldDB" id="A0A3L6PLG2"/>
<evidence type="ECO:0000256" key="5">
    <source>
        <dbReference type="ARBA" id="ARBA00022741"/>
    </source>
</evidence>
<keyword evidence="7 10" id="KW-0799">Topoisomerase</keyword>
<organism evidence="12 13">
    <name type="scientific">Panicum miliaceum</name>
    <name type="common">Proso millet</name>
    <name type="synonym">Broomcorn millet</name>
    <dbReference type="NCBI Taxonomy" id="4540"/>
    <lineage>
        <taxon>Eukaryota</taxon>
        <taxon>Viridiplantae</taxon>
        <taxon>Streptophyta</taxon>
        <taxon>Embryophyta</taxon>
        <taxon>Tracheophyta</taxon>
        <taxon>Spermatophyta</taxon>
        <taxon>Magnoliopsida</taxon>
        <taxon>Liliopsida</taxon>
        <taxon>Poales</taxon>
        <taxon>Poaceae</taxon>
        <taxon>PACMAD clade</taxon>
        <taxon>Panicoideae</taxon>
        <taxon>Panicodae</taxon>
        <taxon>Paniceae</taxon>
        <taxon>Panicinae</taxon>
        <taxon>Panicum</taxon>
        <taxon>Panicum sect. Panicum</taxon>
    </lineage>
</organism>
<dbReference type="InterPro" id="IPR013760">
    <property type="entry name" value="Topo_IIA-like_dom_sf"/>
</dbReference>
<protein>
    <recommendedName>
        <fullName evidence="4">DNA topoisomerase (ATP-hydrolyzing)</fullName>
        <ecNumber evidence="4">5.6.2.2</ecNumber>
    </recommendedName>
</protein>
<evidence type="ECO:0000256" key="4">
    <source>
        <dbReference type="ARBA" id="ARBA00012895"/>
    </source>
</evidence>
<sequence length="358" mass="41330">MAQTFFGSNNVNLLEPTGQFGSRYEGGKDHSRAYYLYVELNDITKFIFRDDDKDLLEYLEEDGKLVQPKWYLPVVPISLVNGTTGIGSGWGSNIPNHHMNDVINALFKLLRGPTIAEDSNSISLKPGYRGFKGRVEKSTDNEREIKCTIYGCAIEISDTCFQELHEDENNLRFSVSLDKGNMMFARKRGLPEAFKLVRKMSVETLNLLDEMQELRLFDNAEETLTAFFDMRLPYYAARKAKLLERMSNDMIRIDNTIMYLEAMDKVEIKQMNRKKLIAKFTEKGYKAIPNDGDSGFDHLINLSCDERDIECVPNLVAEREGLHQRMEEMQKTRDTDLWIKDLEELQQKLAEKGMEPQK</sequence>